<name>A0A0F8XNA2_9ZZZZ</name>
<comment type="caution">
    <text evidence="1">The sequence shown here is derived from an EMBL/GenBank/DDBJ whole genome shotgun (WGS) entry which is preliminary data.</text>
</comment>
<accession>A0A0F8XNA2</accession>
<proteinExistence type="predicted"/>
<organism evidence="1">
    <name type="scientific">marine sediment metagenome</name>
    <dbReference type="NCBI Taxonomy" id="412755"/>
    <lineage>
        <taxon>unclassified sequences</taxon>
        <taxon>metagenomes</taxon>
        <taxon>ecological metagenomes</taxon>
    </lineage>
</organism>
<reference evidence="1" key="1">
    <citation type="journal article" date="2015" name="Nature">
        <title>Complex archaea that bridge the gap between prokaryotes and eukaryotes.</title>
        <authorList>
            <person name="Spang A."/>
            <person name="Saw J.H."/>
            <person name="Jorgensen S.L."/>
            <person name="Zaremba-Niedzwiedzka K."/>
            <person name="Martijn J."/>
            <person name="Lind A.E."/>
            <person name="van Eijk R."/>
            <person name="Schleper C."/>
            <person name="Guy L."/>
            <person name="Ettema T.J."/>
        </authorList>
    </citation>
    <scope>NUCLEOTIDE SEQUENCE</scope>
</reference>
<dbReference type="AlphaFoldDB" id="A0A0F8XNA2"/>
<sequence length="50" mass="5554">MTLTDRDIMREALEAIIEIEEDSPAAFRAAKLIAQETLDLLPAEKGKIRG</sequence>
<dbReference type="EMBL" id="LAZR01058194">
    <property type="protein sequence ID" value="KKK70433.1"/>
    <property type="molecule type" value="Genomic_DNA"/>
</dbReference>
<gene>
    <name evidence="1" type="ORF">LCGC14_2924050</name>
</gene>
<protein>
    <submittedName>
        <fullName evidence="1">Uncharacterized protein</fullName>
    </submittedName>
</protein>
<evidence type="ECO:0000313" key="1">
    <source>
        <dbReference type="EMBL" id="KKK70433.1"/>
    </source>
</evidence>